<dbReference type="InterPro" id="IPR006680">
    <property type="entry name" value="Amidohydro-rel"/>
</dbReference>
<dbReference type="InterPro" id="IPR011059">
    <property type="entry name" value="Metal-dep_hydrolase_composite"/>
</dbReference>
<evidence type="ECO:0000259" key="6">
    <source>
        <dbReference type="Pfam" id="PF01979"/>
    </source>
</evidence>
<gene>
    <name evidence="7" type="primary">nagA</name>
    <name evidence="7" type="ORF">WAE58_25560</name>
</gene>
<dbReference type="RefSeq" id="WP_337718229.1">
    <property type="nucleotide sequence ID" value="NZ_JBBEUB010000017.1"/>
</dbReference>
<proteinExistence type="inferred from homology"/>
<reference evidence="7 8" key="1">
    <citation type="submission" date="2024-03" db="EMBL/GenBank/DDBJ databases">
        <title>Sequence of Lycoming College Course Isolates.</title>
        <authorList>
            <person name="Plotts O."/>
            <person name="Newman J."/>
        </authorList>
    </citation>
    <scope>NUCLEOTIDE SEQUENCE [LARGE SCALE GENOMIC DNA]</scope>
    <source>
        <strain evidence="7 8">CJB-3</strain>
    </source>
</reference>
<dbReference type="Pfam" id="PF01979">
    <property type="entry name" value="Amidohydro_1"/>
    <property type="match status" value="1"/>
</dbReference>
<dbReference type="EMBL" id="JBBEUB010000017">
    <property type="protein sequence ID" value="MEJ2905838.1"/>
    <property type="molecule type" value="Genomic_DNA"/>
</dbReference>
<evidence type="ECO:0000313" key="8">
    <source>
        <dbReference type="Proteomes" id="UP001378956"/>
    </source>
</evidence>
<keyword evidence="2" id="KW-0479">Metal-binding</keyword>
<evidence type="ECO:0000256" key="5">
    <source>
        <dbReference type="PIRNR" id="PIRNR038994"/>
    </source>
</evidence>
<dbReference type="EC" id="3.5.1.25" evidence="7"/>
<dbReference type="InterPro" id="IPR003764">
    <property type="entry name" value="GlcNAc_6-P_deAcase"/>
</dbReference>
<accession>A0ABU8NX58</accession>
<feature type="domain" description="Amidohydrolase-related" evidence="6">
    <location>
        <begin position="49"/>
        <end position="365"/>
    </location>
</feature>
<protein>
    <submittedName>
        <fullName evidence="7">N-acetylglucosamine-6-phosphate deacetylase</fullName>
        <ecNumber evidence="7">3.5.1.25</ecNumber>
    </submittedName>
</protein>
<evidence type="ECO:0000256" key="1">
    <source>
        <dbReference type="ARBA" id="ARBA00010716"/>
    </source>
</evidence>
<dbReference type="Gene3D" id="3.20.20.140">
    <property type="entry name" value="Metal-dependent hydrolases"/>
    <property type="match status" value="1"/>
</dbReference>
<dbReference type="PIRSF" id="PIRSF038994">
    <property type="entry name" value="NagA"/>
    <property type="match status" value="1"/>
</dbReference>
<evidence type="ECO:0000256" key="3">
    <source>
        <dbReference type="ARBA" id="ARBA00022801"/>
    </source>
</evidence>
<keyword evidence="3 5" id="KW-0378">Hydrolase</keyword>
<dbReference type="Gene3D" id="2.30.40.10">
    <property type="entry name" value="Urease, subunit C, domain 1"/>
    <property type="match status" value="1"/>
</dbReference>
<dbReference type="Proteomes" id="UP001378956">
    <property type="component" value="Unassembled WGS sequence"/>
</dbReference>
<comment type="caution">
    <text evidence="7">The sequence shown here is derived from an EMBL/GenBank/DDBJ whole genome shotgun (WGS) entry which is preliminary data.</text>
</comment>
<dbReference type="InterPro" id="IPR032466">
    <property type="entry name" value="Metal_Hydrolase"/>
</dbReference>
<keyword evidence="4 5" id="KW-0119">Carbohydrate metabolism</keyword>
<dbReference type="PANTHER" id="PTHR11113:SF14">
    <property type="entry name" value="N-ACETYLGLUCOSAMINE-6-PHOSPHATE DEACETYLASE"/>
    <property type="match status" value="1"/>
</dbReference>
<dbReference type="SUPFAM" id="SSF51338">
    <property type="entry name" value="Composite domain of metallo-dependent hydrolases"/>
    <property type="match status" value="1"/>
</dbReference>
<dbReference type="GO" id="GO:0008448">
    <property type="term" value="F:N-acetylglucosamine-6-phosphate deacetylase activity"/>
    <property type="evidence" value="ECO:0007669"/>
    <property type="project" value="UniProtKB-EC"/>
</dbReference>
<dbReference type="PANTHER" id="PTHR11113">
    <property type="entry name" value="N-ACETYLGLUCOSAMINE-6-PHOSPHATE DEACETYLASE"/>
    <property type="match status" value="1"/>
</dbReference>
<dbReference type="SUPFAM" id="SSF51556">
    <property type="entry name" value="Metallo-dependent hydrolases"/>
    <property type="match status" value="1"/>
</dbReference>
<evidence type="ECO:0000313" key="7">
    <source>
        <dbReference type="EMBL" id="MEJ2905838.1"/>
    </source>
</evidence>
<dbReference type="NCBIfam" id="TIGR00221">
    <property type="entry name" value="nagA"/>
    <property type="match status" value="1"/>
</dbReference>
<comment type="similarity">
    <text evidence="1 5">Belongs to the metallo-dependent hydrolases superfamily. NagA family.</text>
</comment>
<organism evidence="7 8">
    <name type="scientific">Pedobacter panaciterrae</name>
    <dbReference type="NCBI Taxonomy" id="363849"/>
    <lineage>
        <taxon>Bacteria</taxon>
        <taxon>Pseudomonadati</taxon>
        <taxon>Bacteroidota</taxon>
        <taxon>Sphingobacteriia</taxon>
        <taxon>Sphingobacteriales</taxon>
        <taxon>Sphingobacteriaceae</taxon>
        <taxon>Pedobacter</taxon>
    </lineage>
</organism>
<name>A0ABU8NX58_9SPHI</name>
<evidence type="ECO:0000256" key="2">
    <source>
        <dbReference type="ARBA" id="ARBA00022723"/>
    </source>
</evidence>
<sequence>MLAIKNCKFFADGLQVAGQNVLIENGEIVKISSEEIPVGYEIVDAEGNYLSPGFIDLQIYGSGKDLFSAYPTADTLSQMDLDLLSKGTTSFLACVATNTPEVVHQSIAAAKAYRSEARGFLGLHLEGPYINAKRRGAHIEKYICKASLDEVKRLLEYADGTVKMMTIAAELQDDEVINYLLDNNIVLSLGHSDANFEQATAAYDMGFKTTTHLFNAMPSIHHRSPNLPAAVFSHPKAMASIIADGNHVDFEIVKMSYKLLRERIFLITDAVTSCNIGPYQHQLSGEKFITSDGTLSGSNITMLQAVQNCVAYCDIPLAAALNLATLNPARLIELDAKLGDLKVGNKANLVLLSEKLELLKVFAEGVEHLSLIN</sequence>
<keyword evidence="8" id="KW-1185">Reference proteome</keyword>
<evidence type="ECO:0000256" key="4">
    <source>
        <dbReference type="ARBA" id="ARBA00023277"/>
    </source>
</evidence>